<dbReference type="InterPro" id="IPR008271">
    <property type="entry name" value="Ser/Thr_kinase_AS"/>
</dbReference>
<evidence type="ECO:0000256" key="1">
    <source>
        <dbReference type="ARBA" id="ARBA00001946"/>
    </source>
</evidence>
<dbReference type="EC" id="2.7.11.1" evidence="3"/>
<evidence type="ECO:0000256" key="13">
    <source>
        <dbReference type="ARBA" id="ARBA00022842"/>
    </source>
</evidence>
<dbReference type="Gene3D" id="1.10.510.10">
    <property type="entry name" value="Transferase(Phosphotransferase) domain 1"/>
    <property type="match status" value="1"/>
</dbReference>
<comment type="cofactor">
    <cofactor evidence="1">
        <name>Mg(2+)</name>
        <dbReference type="ChEBI" id="CHEBI:18420"/>
    </cofactor>
</comment>
<dbReference type="CDD" id="cd20809">
    <property type="entry name" value="C1_MRCK"/>
    <property type="match status" value="1"/>
</dbReference>
<keyword evidence="12 17" id="KW-0067">ATP-binding</keyword>
<dbReference type="GO" id="GO:0004674">
    <property type="term" value="F:protein serine/threonine kinase activity"/>
    <property type="evidence" value="ECO:0007669"/>
    <property type="project" value="UniProtKB-KW"/>
</dbReference>
<evidence type="ECO:0000259" key="25">
    <source>
        <dbReference type="PROSITE" id="PS51285"/>
    </source>
</evidence>
<feature type="coiled-coil region" evidence="18">
    <location>
        <begin position="925"/>
        <end position="966"/>
    </location>
</feature>
<dbReference type="SMART" id="SM00133">
    <property type="entry name" value="S_TK_X"/>
    <property type="match status" value="1"/>
</dbReference>
<dbReference type="Gene3D" id="3.30.200.20">
    <property type="entry name" value="Phosphorylase Kinase, domain 1"/>
    <property type="match status" value="1"/>
</dbReference>
<dbReference type="InterPro" id="IPR050839">
    <property type="entry name" value="Rho-assoc_Ser/Thr_Kinase"/>
</dbReference>
<dbReference type="InterPro" id="IPR011993">
    <property type="entry name" value="PH-like_dom_sf"/>
</dbReference>
<dbReference type="Pfam" id="PF25346">
    <property type="entry name" value="PH_MRCK"/>
    <property type="match status" value="1"/>
</dbReference>
<dbReference type="PROSITE" id="PS00108">
    <property type="entry name" value="PROTEIN_KINASE_ST"/>
    <property type="match status" value="1"/>
</dbReference>
<dbReference type="InterPro" id="IPR031597">
    <property type="entry name" value="KELK"/>
</dbReference>
<proteinExistence type="inferred from homology"/>
<keyword evidence="27" id="KW-1185">Reference proteome</keyword>
<comment type="caution">
    <text evidence="26">The sequence shown here is derived from an EMBL/GenBank/DDBJ whole genome shotgun (WGS) entry which is preliminary data.</text>
</comment>
<feature type="coiled-coil region" evidence="18">
    <location>
        <begin position="464"/>
        <end position="491"/>
    </location>
</feature>
<dbReference type="Gene3D" id="1.20.5.340">
    <property type="match status" value="1"/>
</dbReference>
<dbReference type="PANTHER" id="PTHR22988:SF66">
    <property type="entry name" value="SERINE_THREONINE-PROTEIN KINASE GENGHIS KHAN"/>
    <property type="match status" value="1"/>
</dbReference>
<dbReference type="CDD" id="cd00132">
    <property type="entry name" value="CRIB"/>
    <property type="match status" value="1"/>
</dbReference>
<protein>
    <recommendedName>
        <fullName evidence="3">non-specific serine/threonine protein kinase</fullName>
        <ecNumber evidence="3">2.7.11.1</ecNumber>
    </recommendedName>
</protein>
<evidence type="ECO:0000256" key="11">
    <source>
        <dbReference type="ARBA" id="ARBA00022833"/>
    </source>
</evidence>
<keyword evidence="9" id="KW-0863">Zinc-finger</keyword>
<dbReference type="Pfam" id="PF00069">
    <property type="entry name" value="Pkinase"/>
    <property type="match status" value="1"/>
</dbReference>
<evidence type="ECO:0000256" key="7">
    <source>
        <dbReference type="ARBA" id="ARBA00022723"/>
    </source>
</evidence>
<dbReference type="PROSITE" id="PS51285">
    <property type="entry name" value="AGC_KINASE_CTER"/>
    <property type="match status" value="1"/>
</dbReference>
<comment type="catalytic activity">
    <reaction evidence="15">
        <text>L-threonyl-[protein] + ATP = O-phospho-L-threonyl-[protein] + ADP + H(+)</text>
        <dbReference type="Rhea" id="RHEA:46608"/>
        <dbReference type="Rhea" id="RHEA-COMP:11060"/>
        <dbReference type="Rhea" id="RHEA-COMP:11605"/>
        <dbReference type="ChEBI" id="CHEBI:15378"/>
        <dbReference type="ChEBI" id="CHEBI:30013"/>
        <dbReference type="ChEBI" id="CHEBI:30616"/>
        <dbReference type="ChEBI" id="CHEBI:61977"/>
        <dbReference type="ChEBI" id="CHEBI:456216"/>
        <dbReference type="EC" id="2.7.11.1"/>
    </reaction>
</comment>
<dbReference type="GO" id="GO:0005737">
    <property type="term" value="C:cytoplasm"/>
    <property type="evidence" value="ECO:0007669"/>
    <property type="project" value="TreeGrafter"/>
</dbReference>
<feature type="domain" description="Phorbol-ester/DAG-type" evidence="22">
    <location>
        <begin position="1151"/>
        <end position="1201"/>
    </location>
</feature>
<dbReference type="InterPro" id="IPR017892">
    <property type="entry name" value="Pkinase_C"/>
</dbReference>
<evidence type="ECO:0000256" key="3">
    <source>
        <dbReference type="ARBA" id="ARBA00012513"/>
    </source>
</evidence>
<dbReference type="GO" id="GO:0008270">
    <property type="term" value="F:zinc ion binding"/>
    <property type="evidence" value="ECO:0007669"/>
    <property type="project" value="UniProtKB-KW"/>
</dbReference>
<evidence type="ECO:0000256" key="17">
    <source>
        <dbReference type="PROSITE-ProRule" id="PRU10141"/>
    </source>
</evidence>
<evidence type="ECO:0000256" key="16">
    <source>
        <dbReference type="ARBA" id="ARBA00048679"/>
    </source>
</evidence>
<name>A0A4S2JZW9_9HYME</name>
<feature type="coiled-coil region" evidence="18">
    <location>
        <begin position="549"/>
        <end position="839"/>
    </location>
</feature>
<sequence length="1788" mass="201936">MEMSSTVDCKKQPCRKGDMSDSSRYLYGHLPPDIMSKGLPNNGIGGKLHQLEGLFIGGSAQGGRAGHFVSIETLIDVLLVLYDECCNSSLRREKTVSDFIEFVKPIASCIKSLQLTREDFEIVKVIGRGAFGEVCVVRMRGSDKVFAMKILNKWEMLKRAETACFREERDVLVYGDRRWITNLHYAFQDDNNLYLVMDYYCGGDLLTLLSKFEDRLPEDMARFYIAEMVLAIGSIHDLRYVHRDIKPDNVLLDANGHIRLADFGSCLRLFEDGTVQSNVAVGTPDYISPEILRAMEDGQGQYGPECDWWSLGVCMYEMLYGETPFYAESLVETYGKIMNHKNCFDFPPTDTMYDVSEEAKDLMRKLICSSEFRLGQNGIEDFKKHPWFDGVDWDTLRDSTAPYIPEVSSPSDTSNFDVDDTDVRTSDAVPPAANSAFSALHLPFVGFSFTQGSCISDLGCISPLSQTDKRIQILEEENARLMQTIDDMKNQSISHTSPGISPDSNNATRKLQDEINTLTKRNCELESQLKSMDVPRELRTLDNGDMTKFRELEKLVRCLRSEKEDAIKDKLDAQEKLKLQDKELKDALTQRKLAMAEYTEVSDKLSELRQQKQKLSRQVRDKEEELEVAMQKVDTLRHDIRKAEKLRRELENRIDEAMAETSKERKLRERSEEYCKQMQEETEKIRQRSIGNDASANHALATQEINRLKAEVEKLEVQYNENLTQQQGRFNLDIRSLQEQLHEADARRELLEREVQLTKEKLDAARLENITDSEETINELSRRHEREKIMLVEENKKLVLELGALTDSVNRLQGERRQLEDEYEELRNKKEAIAQWEAQITEIIQWVSDEKDARGYLQALATKMTEELEFLKHSGGVSGVGSGTTMADKNWRNRRSQKLDKMELLNLQSSLQSEIQAKQAISEELTKTRSDLIAAQKELRDFKQRLDTMSHELKRKDMQVKELQARLDTGDGCKLQSASVYWRNELRVGPLVAHLQTIFVTAVSSSDTTSKSPNVVSTKPQRIIVHQPSSPLPVMRAPRITTCRLLTRFVPVNTFISQNAVAIVSPPVLERPTSQMSYLEHFLKETTSSTRHGSVDSVEGDIEDNRAPSITSSKSNLSELSIDPTSPLSHELLNKSSATHGQANLQPKPKSHQFLVRTFSAPTKCNHCTSLMVGLTRQGVVCEVCGFACHMPCCDKVPPMCPVPHDQTKRPLGIDPTRGIGTAYEGYVKVPKMGGVKKGWVRQFVVVCDFKLFLYDISPDRNALPSVYVSQVLDMRDEEFSVSSVRDSDVIHATKKDIPCIFRITTSLLEPPGLRNHTLMLADTESEKTKWVVALSELHRILKRNNLPNTTIFRARELLDNTLAFIKNVMSGAIIDPDRLVIGTEEGLFCLDLDRSVRALDGDEVEWIKVAETKGCITLTTGVVRRNPLNYCLCVAIKKQNASQIIIYEITRTKTRHKRIRELMLPCHAQTLQVLSEGRLCVGYPSGFSIYSILGDHHPISLVHAENTLLGFLTYSAVDALRCIELARGEFLLVFHTLAVYVDSQGRKSRDREIMYPAVPTAVRELLNLMMMDASGRQITRPRRRFSLREGNRAARPTDRRSKMISAPTNFNHISHMGPGNGIQIQRLLDLPTTLETADQQHTSHHSSSHLHSSQQRLYDATLQTPNKPAPLPPRHPPSDARRLSSHMSRNSGYSPHNGSTTSRRGPAPPRPTATPPSLPRTPVDQIDSESVHLRSHTPISLGSIASLHNKEHPSGGSPRHSIASNNSSNPSTPPSPAHDHGSSSYDS</sequence>
<keyword evidence="6" id="KW-0808">Transferase</keyword>
<dbReference type="PROSITE" id="PS50219">
    <property type="entry name" value="CNH"/>
    <property type="match status" value="1"/>
</dbReference>
<dbReference type="CDD" id="cd05597">
    <property type="entry name" value="STKc_DMPK_like"/>
    <property type="match status" value="1"/>
</dbReference>
<dbReference type="SMART" id="SM00233">
    <property type="entry name" value="PH"/>
    <property type="match status" value="1"/>
</dbReference>
<dbReference type="PROSITE" id="PS50011">
    <property type="entry name" value="PROTEIN_KINASE_DOM"/>
    <property type="match status" value="1"/>
</dbReference>
<keyword evidence="11" id="KW-0862">Zinc</keyword>
<dbReference type="SUPFAM" id="SSF57889">
    <property type="entry name" value="Cysteine-rich domain"/>
    <property type="match status" value="1"/>
</dbReference>
<dbReference type="SMART" id="SM00220">
    <property type="entry name" value="S_TKc"/>
    <property type="match status" value="1"/>
</dbReference>
<dbReference type="PROSITE" id="PS50081">
    <property type="entry name" value="ZF_DAG_PE_2"/>
    <property type="match status" value="1"/>
</dbReference>
<comment type="catalytic activity">
    <reaction evidence="16">
        <text>L-seryl-[protein] + ATP = O-phospho-L-seryl-[protein] + ADP + H(+)</text>
        <dbReference type="Rhea" id="RHEA:17989"/>
        <dbReference type="Rhea" id="RHEA-COMP:9863"/>
        <dbReference type="Rhea" id="RHEA-COMP:11604"/>
        <dbReference type="ChEBI" id="CHEBI:15378"/>
        <dbReference type="ChEBI" id="CHEBI:29999"/>
        <dbReference type="ChEBI" id="CHEBI:30616"/>
        <dbReference type="ChEBI" id="CHEBI:83421"/>
        <dbReference type="ChEBI" id="CHEBI:456216"/>
        <dbReference type="EC" id="2.7.11.1"/>
    </reaction>
</comment>
<dbReference type="Pfam" id="PF15796">
    <property type="entry name" value="KELK"/>
    <property type="match status" value="1"/>
</dbReference>
<dbReference type="InterPro" id="IPR001180">
    <property type="entry name" value="CNH_dom"/>
</dbReference>
<dbReference type="FunFam" id="1.10.510.10:FF:000014">
    <property type="entry name" value="Non-specific serine/threonine protein kinase"/>
    <property type="match status" value="1"/>
</dbReference>
<dbReference type="PROSITE" id="PS50108">
    <property type="entry name" value="CRIB"/>
    <property type="match status" value="1"/>
</dbReference>
<dbReference type="InterPro" id="IPR000719">
    <property type="entry name" value="Prot_kinase_dom"/>
</dbReference>
<evidence type="ECO:0000256" key="5">
    <source>
        <dbReference type="ARBA" id="ARBA00022553"/>
    </source>
</evidence>
<dbReference type="Pfam" id="PF00433">
    <property type="entry name" value="Pkinase_C"/>
    <property type="match status" value="1"/>
</dbReference>
<dbReference type="PROSITE" id="PS00107">
    <property type="entry name" value="PROTEIN_KINASE_ATP"/>
    <property type="match status" value="1"/>
</dbReference>
<feature type="compositionally biased region" description="Basic and acidic residues" evidence="19">
    <location>
        <begin position="1587"/>
        <end position="1602"/>
    </location>
</feature>
<dbReference type="Gene3D" id="3.30.60.20">
    <property type="match status" value="1"/>
</dbReference>
<evidence type="ECO:0000259" key="24">
    <source>
        <dbReference type="PROSITE" id="PS50219"/>
    </source>
</evidence>
<evidence type="ECO:0000256" key="9">
    <source>
        <dbReference type="ARBA" id="ARBA00022771"/>
    </source>
</evidence>
<evidence type="ECO:0000313" key="26">
    <source>
        <dbReference type="EMBL" id="TGZ42193.1"/>
    </source>
</evidence>
<dbReference type="PROSITE" id="PS50003">
    <property type="entry name" value="PH_DOMAIN"/>
    <property type="match status" value="1"/>
</dbReference>
<dbReference type="InterPro" id="IPR000095">
    <property type="entry name" value="CRIB_dom"/>
</dbReference>
<dbReference type="FunFam" id="3.30.60.20:FF:000005">
    <property type="entry name" value="Non-specific serine/threonine protein kinase"/>
    <property type="match status" value="1"/>
</dbReference>
<accession>A0A4S2JZW9</accession>
<organism evidence="26 27">
    <name type="scientific">Temnothorax longispinosus</name>
    <dbReference type="NCBI Taxonomy" id="300112"/>
    <lineage>
        <taxon>Eukaryota</taxon>
        <taxon>Metazoa</taxon>
        <taxon>Ecdysozoa</taxon>
        <taxon>Arthropoda</taxon>
        <taxon>Hexapoda</taxon>
        <taxon>Insecta</taxon>
        <taxon>Pterygota</taxon>
        <taxon>Neoptera</taxon>
        <taxon>Endopterygota</taxon>
        <taxon>Hymenoptera</taxon>
        <taxon>Apocrita</taxon>
        <taxon>Aculeata</taxon>
        <taxon>Formicoidea</taxon>
        <taxon>Formicidae</taxon>
        <taxon>Myrmicinae</taxon>
        <taxon>Temnothorax</taxon>
    </lineage>
</organism>
<feature type="compositionally biased region" description="Polar residues" evidence="19">
    <location>
        <begin position="1108"/>
        <end position="1132"/>
    </location>
</feature>
<evidence type="ECO:0000256" key="12">
    <source>
        <dbReference type="ARBA" id="ARBA00022840"/>
    </source>
</evidence>
<dbReference type="SUPFAM" id="SSF56112">
    <property type="entry name" value="Protein kinase-like (PK-like)"/>
    <property type="match status" value="1"/>
</dbReference>
<keyword evidence="5" id="KW-0597">Phosphoprotein</keyword>
<evidence type="ECO:0000259" key="20">
    <source>
        <dbReference type="PROSITE" id="PS50003"/>
    </source>
</evidence>
<dbReference type="FunFam" id="2.30.29.30:FF:000032">
    <property type="entry name" value="Non-specific serine/threonine protein kinase"/>
    <property type="match status" value="1"/>
</dbReference>
<dbReference type="Proteomes" id="UP000310200">
    <property type="component" value="Unassembled WGS sequence"/>
</dbReference>
<dbReference type="SMART" id="SM00109">
    <property type="entry name" value="C1"/>
    <property type="match status" value="1"/>
</dbReference>
<evidence type="ECO:0000256" key="10">
    <source>
        <dbReference type="ARBA" id="ARBA00022777"/>
    </source>
</evidence>
<dbReference type="InterPro" id="IPR001849">
    <property type="entry name" value="PH_domain"/>
</dbReference>
<dbReference type="CDD" id="cd01243">
    <property type="entry name" value="PH_MRCK"/>
    <property type="match status" value="1"/>
</dbReference>
<dbReference type="InterPro" id="IPR057529">
    <property type="entry name" value="MRCK/ROCK_PH"/>
</dbReference>
<reference evidence="26 27" key="1">
    <citation type="journal article" date="2019" name="Philos. Trans. R. Soc. Lond., B, Biol. Sci.">
        <title>Ant behaviour and brain gene expression of defending hosts depend on the ecological success of the intruding social parasite.</title>
        <authorList>
            <person name="Kaur R."/>
            <person name="Stoldt M."/>
            <person name="Jongepier E."/>
            <person name="Feldmeyer B."/>
            <person name="Menzel F."/>
            <person name="Bornberg-Bauer E."/>
            <person name="Foitzik S."/>
        </authorList>
    </citation>
    <scope>NUCLEOTIDE SEQUENCE [LARGE SCALE GENOMIC DNA]</scope>
    <source>
        <tissue evidence="26">Whole body</tissue>
    </source>
</reference>
<evidence type="ECO:0000256" key="19">
    <source>
        <dbReference type="SAM" id="MobiDB-lite"/>
    </source>
</evidence>
<comment type="similarity">
    <text evidence="2">Belongs to the protein kinase superfamily. AGC Ser/Thr protein kinase family. DMPK subfamily.</text>
</comment>
<keyword evidence="14 18" id="KW-0175">Coiled coil</keyword>
<keyword evidence="4" id="KW-0723">Serine/threonine-protein kinase</keyword>
<evidence type="ECO:0000259" key="22">
    <source>
        <dbReference type="PROSITE" id="PS50081"/>
    </source>
</evidence>
<feature type="domain" description="AGC-kinase C-terminal" evidence="25">
    <location>
        <begin position="389"/>
        <end position="459"/>
    </location>
</feature>
<keyword evidence="8 17" id="KW-0547">Nucleotide-binding</keyword>
<keyword evidence="7" id="KW-0479">Metal-binding</keyword>
<dbReference type="PRINTS" id="PR00008">
    <property type="entry name" value="DAGPEDOMAIN"/>
</dbReference>
<feature type="region of interest" description="Disordered" evidence="19">
    <location>
        <begin position="1636"/>
        <end position="1788"/>
    </location>
</feature>
<feature type="domain" description="CNH" evidence="24">
    <location>
        <begin position="1316"/>
        <end position="1612"/>
    </location>
</feature>
<evidence type="ECO:0000256" key="6">
    <source>
        <dbReference type="ARBA" id="ARBA00022679"/>
    </source>
</evidence>
<dbReference type="Pfam" id="PF00780">
    <property type="entry name" value="CNH"/>
    <property type="match status" value="1"/>
</dbReference>
<evidence type="ECO:0000256" key="15">
    <source>
        <dbReference type="ARBA" id="ARBA00047899"/>
    </source>
</evidence>
<dbReference type="Pfam" id="PF00130">
    <property type="entry name" value="C1_1"/>
    <property type="match status" value="1"/>
</dbReference>
<keyword evidence="13" id="KW-0460">Magnesium</keyword>
<feature type="compositionally biased region" description="Pro residues" evidence="19">
    <location>
        <begin position="1707"/>
        <end position="1720"/>
    </location>
</feature>
<evidence type="ECO:0000256" key="2">
    <source>
        <dbReference type="ARBA" id="ARBA00005719"/>
    </source>
</evidence>
<evidence type="ECO:0000256" key="14">
    <source>
        <dbReference type="ARBA" id="ARBA00023054"/>
    </source>
</evidence>
<evidence type="ECO:0000256" key="8">
    <source>
        <dbReference type="ARBA" id="ARBA00022741"/>
    </source>
</evidence>
<keyword evidence="10 26" id="KW-0418">Kinase</keyword>
<evidence type="ECO:0000256" key="4">
    <source>
        <dbReference type="ARBA" id="ARBA00022527"/>
    </source>
</evidence>
<feature type="binding site" evidence="17">
    <location>
        <position position="149"/>
    </location>
    <ligand>
        <name>ATP</name>
        <dbReference type="ChEBI" id="CHEBI:30616"/>
    </ligand>
</feature>
<dbReference type="InterPro" id="IPR046349">
    <property type="entry name" value="C1-like_sf"/>
</dbReference>
<feature type="domain" description="PH" evidence="20">
    <location>
        <begin position="1221"/>
        <end position="1340"/>
    </location>
</feature>
<gene>
    <name evidence="26" type="ORF">DBV15_05637</name>
</gene>
<feature type="domain" description="Protein kinase" evidence="21">
    <location>
        <begin position="120"/>
        <end position="388"/>
    </location>
</feature>
<dbReference type="STRING" id="300112.A0A4S2JZW9"/>
<dbReference type="PANTHER" id="PTHR22988">
    <property type="entry name" value="MYOTONIC DYSTROPHY S/T KINASE-RELATED"/>
    <property type="match status" value="1"/>
</dbReference>
<dbReference type="GO" id="GO:0005524">
    <property type="term" value="F:ATP binding"/>
    <property type="evidence" value="ECO:0007669"/>
    <property type="project" value="UniProtKB-UniRule"/>
</dbReference>
<evidence type="ECO:0000313" key="27">
    <source>
        <dbReference type="Proteomes" id="UP000310200"/>
    </source>
</evidence>
<evidence type="ECO:0000256" key="18">
    <source>
        <dbReference type="SAM" id="Coils"/>
    </source>
</evidence>
<feature type="region of interest" description="Disordered" evidence="19">
    <location>
        <begin position="1089"/>
        <end position="1132"/>
    </location>
</feature>
<dbReference type="Gene3D" id="2.30.29.30">
    <property type="entry name" value="Pleckstrin-homology domain (PH domain)/Phosphotyrosine-binding domain (PTB)"/>
    <property type="match status" value="1"/>
</dbReference>
<dbReference type="InterPro" id="IPR020454">
    <property type="entry name" value="DAG/PE-bd"/>
</dbReference>
<feature type="domain" description="CRIB" evidence="23">
    <location>
        <begin position="1605"/>
        <end position="1618"/>
    </location>
</feature>
<dbReference type="InterPro" id="IPR000961">
    <property type="entry name" value="AGC-kinase_C"/>
</dbReference>
<dbReference type="PROSITE" id="PS00479">
    <property type="entry name" value="ZF_DAG_PE_1"/>
    <property type="match status" value="1"/>
</dbReference>
<dbReference type="InterPro" id="IPR002219">
    <property type="entry name" value="PKC_DAG/PE"/>
</dbReference>
<dbReference type="GO" id="GO:0005856">
    <property type="term" value="C:cytoskeleton"/>
    <property type="evidence" value="ECO:0007669"/>
    <property type="project" value="TreeGrafter"/>
</dbReference>
<dbReference type="InterPro" id="IPR011009">
    <property type="entry name" value="Kinase-like_dom_sf"/>
</dbReference>
<dbReference type="EMBL" id="QBLH01003227">
    <property type="protein sequence ID" value="TGZ42193.1"/>
    <property type="molecule type" value="Genomic_DNA"/>
</dbReference>
<dbReference type="SMART" id="SM00285">
    <property type="entry name" value="PBD"/>
    <property type="match status" value="1"/>
</dbReference>
<evidence type="ECO:0000259" key="21">
    <source>
        <dbReference type="PROSITE" id="PS50011"/>
    </source>
</evidence>
<feature type="region of interest" description="Disordered" evidence="19">
    <location>
        <begin position="1584"/>
        <end position="1605"/>
    </location>
</feature>
<feature type="compositionally biased region" description="Polar residues" evidence="19">
    <location>
        <begin position="1686"/>
        <end position="1699"/>
    </location>
</feature>
<dbReference type="FunFam" id="3.30.200.20:FF:001055">
    <property type="entry name" value="Serine/threonine-protein kinase MRCK beta"/>
    <property type="match status" value="1"/>
</dbReference>
<dbReference type="SUPFAM" id="SSF50729">
    <property type="entry name" value="PH domain-like"/>
    <property type="match status" value="1"/>
</dbReference>
<evidence type="ECO:0000259" key="23">
    <source>
        <dbReference type="PROSITE" id="PS50108"/>
    </source>
</evidence>
<dbReference type="GO" id="GO:0031032">
    <property type="term" value="P:actomyosin structure organization"/>
    <property type="evidence" value="ECO:0007669"/>
    <property type="project" value="TreeGrafter"/>
</dbReference>
<dbReference type="InterPro" id="IPR017441">
    <property type="entry name" value="Protein_kinase_ATP_BS"/>
</dbReference>